<proteinExistence type="predicted"/>
<feature type="region of interest" description="Disordered" evidence="1">
    <location>
        <begin position="115"/>
        <end position="157"/>
    </location>
</feature>
<protein>
    <submittedName>
        <fullName evidence="2">Uncharacterized protein</fullName>
    </submittedName>
</protein>
<feature type="compositionally biased region" description="Basic and acidic residues" evidence="1">
    <location>
        <begin position="62"/>
        <end position="72"/>
    </location>
</feature>
<accession>A0ABN9VJH4</accession>
<comment type="caution">
    <text evidence="2">The sequence shown here is derived from an EMBL/GenBank/DDBJ whole genome shotgun (WGS) entry which is preliminary data.</text>
</comment>
<evidence type="ECO:0000313" key="2">
    <source>
        <dbReference type="EMBL" id="CAK0872271.1"/>
    </source>
</evidence>
<gene>
    <name evidence="2" type="ORF">PCOR1329_LOCUS57786</name>
</gene>
<reference evidence="2" key="1">
    <citation type="submission" date="2023-10" db="EMBL/GenBank/DDBJ databases">
        <authorList>
            <person name="Chen Y."/>
            <person name="Shah S."/>
            <person name="Dougan E. K."/>
            <person name="Thang M."/>
            <person name="Chan C."/>
        </authorList>
    </citation>
    <scope>NUCLEOTIDE SEQUENCE [LARGE SCALE GENOMIC DNA]</scope>
</reference>
<dbReference type="EMBL" id="CAUYUJ010017153">
    <property type="protein sequence ID" value="CAK0872271.1"/>
    <property type="molecule type" value="Genomic_DNA"/>
</dbReference>
<evidence type="ECO:0000313" key="3">
    <source>
        <dbReference type="Proteomes" id="UP001189429"/>
    </source>
</evidence>
<dbReference type="Proteomes" id="UP001189429">
    <property type="component" value="Unassembled WGS sequence"/>
</dbReference>
<evidence type="ECO:0000256" key="1">
    <source>
        <dbReference type="SAM" id="MobiDB-lite"/>
    </source>
</evidence>
<keyword evidence="3" id="KW-1185">Reference proteome</keyword>
<feature type="region of interest" description="Disordered" evidence="1">
    <location>
        <begin position="59"/>
        <end position="88"/>
    </location>
</feature>
<feature type="compositionally biased region" description="Low complexity" evidence="1">
    <location>
        <begin position="119"/>
        <end position="135"/>
    </location>
</feature>
<organism evidence="2 3">
    <name type="scientific">Prorocentrum cordatum</name>
    <dbReference type="NCBI Taxonomy" id="2364126"/>
    <lineage>
        <taxon>Eukaryota</taxon>
        <taxon>Sar</taxon>
        <taxon>Alveolata</taxon>
        <taxon>Dinophyceae</taxon>
        <taxon>Prorocentrales</taxon>
        <taxon>Prorocentraceae</taxon>
        <taxon>Prorocentrum</taxon>
    </lineage>
</organism>
<sequence length="702" mass="76147">MQVHGLDFATFPCPECRTTERQLQSMEAARLQRQQVVSSSGSSAAAGHRRTAVFRIPLTQGGERRITRENRRSRSPPPRVVADSPIMQPESPGGAIVPAASPTGTAVVPAASPIGRGLSQSISPSQSQPSRPQGPAITDADFGFTFTDNTAAGGDGAPVPDPSLAAIRALDAVPNAAAFRTALHPTGLFNGLQDERGTRETAKQWLGEMLADPRDHKEVGMDPSFSIRLLLPRPFRTAVVAVASREGWQLEALMQGIMSNAGWLEHHATVLEETADETRSRKPTIAIFGAAMPSTRKTSLARFVSVSLLDDTDEGRQLQACTCGDATLRGLLNCISTHERSGLVNDEITTAYDTTFSQGSRGCHYAGKPTMLKFVNGERSITMTGHGTVNLGTYGFLHQVRGQIPAVEEVLQRDSIGFRKRFNTIWFGEAAGHPTQNTEQSTILLTAFMSWMCQNALPQQEVHCFDNFSLSMYRAFMSGISNFIDKNPGLDQLIREKMQFADTDILRLTNVEFRMCQFLEHTSPLRLVEEGAPPRDKWSLHELCHAIHAWRRQVSLYIAHTKWGAVHGPRPAPAGAGAPRPRAAQLPIDMLAGNLILADPRCRGVVTSGDALTWVRARLMARGERDVAGRVHGAIQAAAAAGVVEIIAGAPAAEDGADAAPRARRGRRVLRFRKNPWATVLANEVASAFAVSLQLNADSFED</sequence>
<name>A0ABN9VJH4_9DINO</name>